<evidence type="ECO:0000256" key="2">
    <source>
        <dbReference type="ARBA" id="ARBA00022980"/>
    </source>
</evidence>
<evidence type="ECO:0008006" key="7">
    <source>
        <dbReference type="Google" id="ProtNLM"/>
    </source>
</evidence>
<organism evidence="5 6">
    <name type="scientific">Batrachochytrium salamandrivorans</name>
    <dbReference type="NCBI Taxonomy" id="1357716"/>
    <lineage>
        <taxon>Eukaryota</taxon>
        <taxon>Fungi</taxon>
        <taxon>Fungi incertae sedis</taxon>
        <taxon>Chytridiomycota</taxon>
        <taxon>Chytridiomycota incertae sedis</taxon>
        <taxon>Chytridiomycetes</taxon>
        <taxon>Rhizophydiales</taxon>
        <taxon>Rhizophydiales incertae sedis</taxon>
        <taxon>Batrachochytrium</taxon>
    </lineage>
</organism>
<dbReference type="SUPFAM" id="SSF160369">
    <property type="entry name" value="Ribosomal protein L10-like"/>
    <property type="match status" value="1"/>
</dbReference>
<sequence length="285" mass="31239">MSVFHTSTRSLRTITSYFSPDRLFMTRAISSSTAAPCLSATKTQRPTHNQQQRPSKGSSRNVLPPSTAPHFHQELPPALVSHALATMKRTRRGYAPAPHRLFWYTTYQQIAQSRIVFVVQNNNMTAQECREFKLTLGQIGFQCLVVRNGLFNAAVQSLFSAQGNRSLAPLGHLAVGPTMVVFSNLSDAEAAQLATQAHRAPVGLLAGFQKAVRMNKKLVFVGGVLDRTLLTSDTFAKVLTLPSLAHMHGEILGLLQMPAQQLVEALAQTPATLLATLKQHESQMK</sequence>
<dbReference type="InterPro" id="IPR043141">
    <property type="entry name" value="Ribosomal_uL10-like_sf"/>
</dbReference>
<comment type="caution">
    <text evidence="5">The sequence shown here is derived from an EMBL/GenBank/DDBJ whole genome shotgun (WGS) entry which is preliminary data.</text>
</comment>
<reference evidence="5 6" key="1">
    <citation type="submission" date="2021-02" db="EMBL/GenBank/DDBJ databases">
        <title>Variation within the Batrachochytrium salamandrivorans European outbreak.</title>
        <authorList>
            <person name="Kelly M."/>
            <person name="Pasmans F."/>
            <person name="Shea T.P."/>
            <person name="Munoz J.F."/>
            <person name="Carranza S."/>
            <person name="Cuomo C.A."/>
            <person name="Martel A."/>
        </authorList>
    </citation>
    <scope>NUCLEOTIDE SEQUENCE [LARGE SCALE GENOMIC DNA]</scope>
    <source>
        <strain evidence="5 6">AMFP18/2</strain>
    </source>
</reference>
<dbReference type="Pfam" id="PF00466">
    <property type="entry name" value="Ribosomal_L10"/>
    <property type="match status" value="1"/>
</dbReference>
<dbReference type="EMBL" id="JAFCIX010000501">
    <property type="protein sequence ID" value="KAH6588549.1"/>
    <property type="molecule type" value="Genomic_DNA"/>
</dbReference>
<keyword evidence="6" id="KW-1185">Reference proteome</keyword>
<accession>A0ABQ8EXS8</accession>
<evidence type="ECO:0000256" key="1">
    <source>
        <dbReference type="ARBA" id="ARBA00008889"/>
    </source>
</evidence>
<proteinExistence type="inferred from homology"/>
<dbReference type="InterPro" id="IPR001790">
    <property type="entry name" value="Ribosomal_uL10"/>
</dbReference>
<protein>
    <recommendedName>
        <fullName evidence="7">Ribosomal protein L10</fullName>
    </recommendedName>
</protein>
<evidence type="ECO:0000256" key="3">
    <source>
        <dbReference type="ARBA" id="ARBA00023274"/>
    </source>
</evidence>
<feature type="compositionally biased region" description="Polar residues" evidence="4">
    <location>
        <begin position="39"/>
        <end position="61"/>
    </location>
</feature>
<dbReference type="Gene3D" id="3.30.70.1730">
    <property type="match status" value="1"/>
</dbReference>
<evidence type="ECO:0000256" key="4">
    <source>
        <dbReference type="SAM" id="MobiDB-lite"/>
    </source>
</evidence>
<keyword evidence="3" id="KW-0687">Ribonucleoprotein</keyword>
<name>A0ABQ8EXS8_9FUNG</name>
<dbReference type="PANTHER" id="PTHR11560">
    <property type="entry name" value="39S RIBOSOMAL PROTEIN L10, MITOCHONDRIAL"/>
    <property type="match status" value="1"/>
</dbReference>
<comment type="similarity">
    <text evidence="1">Belongs to the universal ribosomal protein uL10 family.</text>
</comment>
<dbReference type="InterPro" id="IPR047865">
    <property type="entry name" value="Ribosomal_uL10_bac_type"/>
</dbReference>
<dbReference type="Proteomes" id="UP001648503">
    <property type="component" value="Unassembled WGS sequence"/>
</dbReference>
<keyword evidence="2" id="KW-0689">Ribosomal protein</keyword>
<evidence type="ECO:0000313" key="6">
    <source>
        <dbReference type="Proteomes" id="UP001648503"/>
    </source>
</evidence>
<feature type="region of interest" description="Disordered" evidence="4">
    <location>
        <begin position="39"/>
        <end position="73"/>
    </location>
</feature>
<evidence type="ECO:0000313" key="5">
    <source>
        <dbReference type="EMBL" id="KAH6588549.1"/>
    </source>
</evidence>
<gene>
    <name evidence="5" type="ORF">BASA50_010676</name>
</gene>